<feature type="transmembrane region" description="Helical" evidence="1">
    <location>
        <begin position="66"/>
        <end position="91"/>
    </location>
</feature>
<feature type="transmembrane region" description="Helical" evidence="1">
    <location>
        <begin position="259"/>
        <end position="277"/>
    </location>
</feature>
<evidence type="ECO:0000256" key="1">
    <source>
        <dbReference type="SAM" id="Phobius"/>
    </source>
</evidence>
<feature type="transmembrane region" description="Helical" evidence="1">
    <location>
        <begin position="133"/>
        <end position="151"/>
    </location>
</feature>
<gene>
    <name evidence="2" type="ORF">HMPREF1650_08800</name>
</gene>
<reference evidence="2 3" key="1">
    <citation type="submission" date="2014-07" db="EMBL/GenBank/DDBJ databases">
        <authorList>
            <person name="McCorrison J."/>
            <person name="Sanka R."/>
            <person name="Torralba M."/>
            <person name="Gillis M."/>
            <person name="Haft D.H."/>
            <person name="Methe B."/>
            <person name="Sutton G."/>
            <person name="Nelson K.E."/>
        </authorList>
    </citation>
    <scope>NUCLEOTIDE SEQUENCE [LARGE SCALE GENOMIC DNA]</scope>
    <source>
        <strain evidence="2 3">DNF00450</strain>
    </source>
</reference>
<proteinExistence type="predicted"/>
<protein>
    <submittedName>
        <fullName evidence="2">Membrane protein</fullName>
    </submittedName>
</protein>
<dbReference type="PANTHER" id="PTHR40761">
    <property type="entry name" value="CONSERVED INTEGRAL MEMBRANE ALANINE VALINE AND LEUCINE RICH PROTEIN-RELATED"/>
    <property type="match status" value="1"/>
</dbReference>
<dbReference type="eggNOG" id="COG0697">
    <property type="taxonomic scope" value="Bacteria"/>
</dbReference>
<feature type="transmembrane region" description="Helical" evidence="1">
    <location>
        <begin position="163"/>
        <end position="181"/>
    </location>
</feature>
<dbReference type="RefSeq" id="WP_035122648.1">
    <property type="nucleotide sequence ID" value="NZ_JRNE01000058.1"/>
</dbReference>
<keyword evidence="1" id="KW-1133">Transmembrane helix</keyword>
<dbReference type="AlphaFoldDB" id="A0A095Y170"/>
<name>A0A095Y170_9CORY</name>
<dbReference type="PANTHER" id="PTHR40761:SF1">
    <property type="entry name" value="CONSERVED INTEGRAL MEMBRANE ALANINE VALINE AND LEUCINE RICH PROTEIN-RELATED"/>
    <property type="match status" value="1"/>
</dbReference>
<dbReference type="Proteomes" id="UP000029548">
    <property type="component" value="Unassembled WGS sequence"/>
</dbReference>
<keyword evidence="1" id="KW-0472">Membrane</keyword>
<dbReference type="NCBIfam" id="NF038012">
    <property type="entry name" value="DMT_1"/>
    <property type="match status" value="1"/>
</dbReference>
<feature type="transmembrane region" description="Helical" evidence="1">
    <location>
        <begin position="103"/>
        <end position="121"/>
    </location>
</feature>
<comment type="caution">
    <text evidence="2">The sequence shown here is derived from an EMBL/GenBank/DDBJ whole genome shotgun (WGS) entry which is preliminary data.</text>
</comment>
<keyword evidence="1" id="KW-0812">Transmembrane</keyword>
<evidence type="ECO:0000313" key="3">
    <source>
        <dbReference type="Proteomes" id="UP000029548"/>
    </source>
</evidence>
<feature type="transmembrane region" description="Helical" evidence="1">
    <location>
        <begin position="227"/>
        <end position="247"/>
    </location>
</feature>
<dbReference type="EMBL" id="JRNE01000058">
    <property type="protein sequence ID" value="KGF16195.1"/>
    <property type="molecule type" value="Genomic_DNA"/>
</dbReference>
<sequence length="281" mass="29794">MHNELLAVILGLGSALTIAWGTVIRHQLADELPADAGTMSGVWSVVTRPTWWAGVLLALTGYGLQVAALAFGTLLLVQPLLVMSLMFTLPLSAKFAGRRISKAETAWAVLLTIAVTVLVLLGRPLPGDPRPPLSRWIPALIVGAVVFAVMYHAAATWLGSQKALVLGLATGWLYGFVAVLSKAVVDIWVHEDLAAFVMSWETWSLIGLALIGVAVQQASFNAGALRNSLPAMTCAEPVVAFVLGYVVLGEKFQAVGTQWIWMGAALIAMIASTVALSRKSV</sequence>
<evidence type="ECO:0000313" key="2">
    <source>
        <dbReference type="EMBL" id="KGF16195.1"/>
    </source>
</evidence>
<feature type="transmembrane region" description="Helical" evidence="1">
    <location>
        <begin position="193"/>
        <end position="215"/>
    </location>
</feature>
<organism evidence="2 3">
    <name type="scientific">Corynebacterium freneyi DNF00450</name>
    <dbReference type="NCBI Taxonomy" id="1287475"/>
    <lineage>
        <taxon>Bacteria</taxon>
        <taxon>Bacillati</taxon>
        <taxon>Actinomycetota</taxon>
        <taxon>Actinomycetes</taxon>
        <taxon>Mycobacteriales</taxon>
        <taxon>Corynebacteriaceae</taxon>
        <taxon>Corynebacterium</taxon>
    </lineage>
</organism>
<accession>A0A095Y170</accession>